<evidence type="ECO:0000256" key="1">
    <source>
        <dbReference type="SAM" id="Coils"/>
    </source>
</evidence>
<feature type="coiled-coil region" evidence="1">
    <location>
        <begin position="37"/>
        <end position="71"/>
    </location>
</feature>
<dbReference type="KEGG" id="dtl:H8F01_01895"/>
<gene>
    <name evidence="3" type="ORF">H8F01_01895</name>
</gene>
<evidence type="ECO:0008006" key="5">
    <source>
        <dbReference type="Google" id="ProtNLM"/>
    </source>
</evidence>
<dbReference type="RefSeq" id="WP_187057412.1">
    <property type="nucleotide sequence ID" value="NZ_CP060412.1"/>
</dbReference>
<keyword evidence="4" id="KW-1185">Reference proteome</keyword>
<accession>A0A7G8Q596</accession>
<evidence type="ECO:0000313" key="4">
    <source>
        <dbReference type="Proteomes" id="UP000515873"/>
    </source>
</evidence>
<evidence type="ECO:0000313" key="3">
    <source>
        <dbReference type="EMBL" id="QNK01954.1"/>
    </source>
</evidence>
<organism evidence="3 4">
    <name type="scientific">Dyella telluris</name>
    <dbReference type="NCBI Taxonomy" id="2763498"/>
    <lineage>
        <taxon>Bacteria</taxon>
        <taxon>Pseudomonadati</taxon>
        <taxon>Pseudomonadota</taxon>
        <taxon>Gammaproteobacteria</taxon>
        <taxon>Lysobacterales</taxon>
        <taxon>Rhodanobacteraceae</taxon>
        <taxon>Dyella</taxon>
    </lineage>
</organism>
<proteinExistence type="predicted"/>
<dbReference type="AlphaFoldDB" id="A0A7G8Q596"/>
<feature type="signal peptide" evidence="2">
    <location>
        <begin position="1"/>
        <end position="23"/>
    </location>
</feature>
<keyword evidence="2" id="KW-0732">Signal</keyword>
<evidence type="ECO:0000256" key="2">
    <source>
        <dbReference type="SAM" id="SignalP"/>
    </source>
</evidence>
<keyword evidence="1" id="KW-0175">Coiled coil</keyword>
<dbReference type="EMBL" id="CP060412">
    <property type="protein sequence ID" value="QNK01954.1"/>
    <property type="molecule type" value="Genomic_DNA"/>
</dbReference>
<reference evidence="3 4" key="1">
    <citation type="submission" date="2020-08" db="EMBL/GenBank/DDBJ databases">
        <title>Dyella sp. G9 isolated from forest soil.</title>
        <authorList>
            <person name="Fu J."/>
            <person name="Qiu L."/>
        </authorList>
    </citation>
    <scope>NUCLEOTIDE SEQUENCE [LARGE SCALE GENOMIC DNA]</scope>
    <source>
        <strain evidence="3 4">G9</strain>
    </source>
</reference>
<feature type="chain" id="PRO_5028923818" description="Porin" evidence="2">
    <location>
        <begin position="24"/>
        <end position="546"/>
    </location>
</feature>
<dbReference type="Proteomes" id="UP000515873">
    <property type="component" value="Chromosome"/>
</dbReference>
<sequence length="546" mass="59375">MRSKLLAVAVAAGLGVTSFHVMADPAPAKSTSKTTSQSSQSAEIEALKAQLQALQAKVVELEQRTDAQSDINVSTGQAVETVQKQVAATDAQVKKSSDKLAYKGVNITLGGFLAAESIYRSAQEGADIASNYSAIPYKNVQTAHMNEFRLSARQSRLSALVQGDVDPNTHLAGYVEMDFLGGAQTANQNESNSFNPRMRNVYMTADWDTSGLHLLAGQNWSLLTLNSKGITPRTELTPPQIDAQYIPGFTWARQAQIRLVKDWDKKYWLGISLENPQTTFYSSPNQSKAPVQQTAYNITAGSGYDSANTLSLNHIPDIIVKFAADPGYGHYEVFGLARAFYNRYAVNGSYQNHDTWGGGWGAAMVLPLIDKTLDWQLSGMDGKGIGRYGSAQLSDVTFSPNGNIAPIKENMILTGLTWHANSDVDVYLFGGREQASKKDFTAWNNGVVALGYGNPAYNNSQCDIAGGTSCVGNAKQIWQGTAGFWWKFYQGKFGKMQFGAQYSYTQKEAFAGQGFINGVSGPLGNGLASPKATENMFFTSFRYYPF</sequence>
<protein>
    <recommendedName>
        <fullName evidence="5">Porin</fullName>
    </recommendedName>
</protein>
<name>A0A7G8Q596_9GAMM</name>